<dbReference type="Pfam" id="PF00651">
    <property type="entry name" value="BTB"/>
    <property type="match status" value="1"/>
</dbReference>
<organism evidence="3 4">
    <name type="scientific">Mycena venus</name>
    <dbReference type="NCBI Taxonomy" id="2733690"/>
    <lineage>
        <taxon>Eukaryota</taxon>
        <taxon>Fungi</taxon>
        <taxon>Dikarya</taxon>
        <taxon>Basidiomycota</taxon>
        <taxon>Agaricomycotina</taxon>
        <taxon>Agaricomycetes</taxon>
        <taxon>Agaricomycetidae</taxon>
        <taxon>Agaricales</taxon>
        <taxon>Marasmiineae</taxon>
        <taxon>Mycenaceae</taxon>
        <taxon>Mycena</taxon>
    </lineage>
</organism>
<keyword evidence="4" id="KW-1185">Reference proteome</keyword>
<dbReference type="Gene3D" id="3.30.710.10">
    <property type="entry name" value="Potassium Channel Kv1.1, Chain A"/>
    <property type="match status" value="1"/>
</dbReference>
<reference evidence="3" key="1">
    <citation type="submission" date="2020-05" db="EMBL/GenBank/DDBJ databases">
        <title>Mycena genomes resolve the evolution of fungal bioluminescence.</title>
        <authorList>
            <person name="Tsai I.J."/>
        </authorList>
    </citation>
    <scope>NUCLEOTIDE SEQUENCE</scope>
    <source>
        <strain evidence="3">CCC161011</strain>
    </source>
</reference>
<comment type="caution">
    <text evidence="3">The sequence shown here is derived from an EMBL/GenBank/DDBJ whole genome shotgun (WGS) entry which is preliminary data.</text>
</comment>
<dbReference type="EMBL" id="JACAZI010000016">
    <property type="protein sequence ID" value="KAF7343259.1"/>
    <property type="molecule type" value="Genomic_DNA"/>
</dbReference>
<evidence type="ECO:0000313" key="3">
    <source>
        <dbReference type="EMBL" id="KAF7343259.1"/>
    </source>
</evidence>
<evidence type="ECO:0000259" key="2">
    <source>
        <dbReference type="PROSITE" id="PS50097"/>
    </source>
</evidence>
<dbReference type="SUPFAM" id="SSF54695">
    <property type="entry name" value="POZ domain"/>
    <property type="match status" value="1"/>
</dbReference>
<dbReference type="OrthoDB" id="3223751at2759"/>
<dbReference type="InterPro" id="IPR000210">
    <property type="entry name" value="BTB/POZ_dom"/>
</dbReference>
<gene>
    <name evidence="3" type="ORF">MVEN_01757700</name>
</gene>
<protein>
    <submittedName>
        <fullName evidence="3">BTB domain-containing protein</fullName>
    </submittedName>
</protein>
<sequence>MGWTSLPLIAGASHERSVQISVEALWHQTMSSPASSQFSSRSSSPLSPASPPSPQSVAATPGPDWSPRPGMPSIGLPNGSLPGSTAVSPSWSPAQGSLILGVDSPPPSLRSSSSSGDLLDEAISKYPDTAAVACTINPRYYFDDQISYFKVENQIFKIHRHFLVRDSIYFQELFAGPLGDFGMRESEAIPLEEVGVAEFECLLDFFYNGMYRQSTFSLSQWITLLSVSSRLGFDLLRAQAIQSIEESPTTFDPIDKLVLAMRYKIPEWLGPAYTALCQRPNCLEEWEAEKIGLKKTVQIARAREAFREASYRSRAPSPVFCWPPPGQTPSPVLKPMVDYQATRAARIVDEVFFP</sequence>
<dbReference type="PROSITE" id="PS50097">
    <property type="entry name" value="BTB"/>
    <property type="match status" value="1"/>
</dbReference>
<dbReference type="CDD" id="cd18186">
    <property type="entry name" value="BTB_POZ_ZBTB_KLHL-like"/>
    <property type="match status" value="1"/>
</dbReference>
<feature type="compositionally biased region" description="Low complexity" evidence="1">
    <location>
        <begin position="31"/>
        <end position="47"/>
    </location>
</feature>
<feature type="domain" description="BTB" evidence="2">
    <location>
        <begin position="149"/>
        <end position="215"/>
    </location>
</feature>
<accession>A0A8H6XMD1</accession>
<name>A0A8H6XMD1_9AGAR</name>
<dbReference type="Proteomes" id="UP000620124">
    <property type="component" value="Unassembled WGS sequence"/>
</dbReference>
<evidence type="ECO:0000313" key="4">
    <source>
        <dbReference type="Proteomes" id="UP000620124"/>
    </source>
</evidence>
<evidence type="ECO:0000256" key="1">
    <source>
        <dbReference type="SAM" id="MobiDB-lite"/>
    </source>
</evidence>
<proteinExistence type="predicted"/>
<dbReference type="AlphaFoldDB" id="A0A8H6XMD1"/>
<feature type="region of interest" description="Disordered" evidence="1">
    <location>
        <begin position="31"/>
        <end position="89"/>
    </location>
</feature>
<dbReference type="InterPro" id="IPR011333">
    <property type="entry name" value="SKP1/BTB/POZ_sf"/>
</dbReference>